<gene>
    <name evidence="3" type="ORF">MRAB57_4727</name>
</gene>
<evidence type="ECO:0000259" key="2">
    <source>
        <dbReference type="PROSITE" id="PS50887"/>
    </source>
</evidence>
<feature type="transmembrane region" description="Helical" evidence="1">
    <location>
        <begin position="144"/>
        <end position="164"/>
    </location>
</feature>
<dbReference type="SMART" id="SM00267">
    <property type="entry name" value="GGDEF"/>
    <property type="match status" value="1"/>
</dbReference>
<dbReference type="PROSITE" id="PS50887">
    <property type="entry name" value="GGDEF"/>
    <property type="match status" value="1"/>
</dbReference>
<evidence type="ECO:0000313" key="3">
    <source>
        <dbReference type="EMBL" id="SPM36886.1"/>
    </source>
</evidence>
<dbReference type="Pfam" id="PF00990">
    <property type="entry name" value="GGDEF"/>
    <property type="match status" value="1"/>
</dbReference>
<dbReference type="NCBIfam" id="TIGR00254">
    <property type="entry name" value="GGDEF"/>
    <property type="match status" value="1"/>
</dbReference>
<sequence length="317" mass="34318">VTGHVDSQPSAGRWHVIGLTAYLWLLVLYAAKAYGAGAQVDSRVYWLLAGAAMLTVVVAVAGRLRGWQQSRVLLFGWPAASLVITTLVGAVASDATRELPGTITVTFAYIGLTCRRWRSLAFVPLGVLAFVVGGAKVLPGDLTTVVLAAAMWVIVAEVPAWLISRLEEQSALLRKIAQTDALTQLLNRSTLAPQLSAHAGRCSVVLIDLDNFKTYNDRHGHEAGDQLLVAFADALRWSARKEDVVFRIGGDEFLVMLVGAAHAEAERTLDRLRRRWAEAGTPVTYSAGIAAGERDLMRLADEQMYADKRSRGGLPTD</sequence>
<feature type="transmembrane region" description="Helical" evidence="1">
    <location>
        <begin position="120"/>
        <end position="138"/>
    </location>
</feature>
<dbReference type="Proteomes" id="UP000240988">
    <property type="component" value="Unassembled WGS sequence"/>
</dbReference>
<evidence type="ECO:0000256" key="1">
    <source>
        <dbReference type="SAM" id="Phobius"/>
    </source>
</evidence>
<dbReference type="SUPFAM" id="SSF55073">
    <property type="entry name" value="Nucleotide cyclase"/>
    <property type="match status" value="1"/>
</dbReference>
<keyword evidence="1" id="KW-0472">Membrane</keyword>
<keyword evidence="1" id="KW-0812">Transmembrane</keyword>
<dbReference type="STRING" id="1841860.GCA_900157375_04730"/>
<reference evidence="3 4" key="1">
    <citation type="submission" date="2017-01" db="EMBL/GenBank/DDBJ databases">
        <authorList>
            <consortium name="Urmite Genomes"/>
        </authorList>
    </citation>
    <scope>NUCLEOTIDE SEQUENCE [LARGE SCALE GENOMIC DNA]</scope>
    <source>
        <strain evidence="3 4">AB57</strain>
    </source>
</reference>
<dbReference type="PANTHER" id="PTHR45138:SF9">
    <property type="entry name" value="DIGUANYLATE CYCLASE DGCM-RELATED"/>
    <property type="match status" value="1"/>
</dbReference>
<accession>A0A2U3NZG3</accession>
<dbReference type="PANTHER" id="PTHR45138">
    <property type="entry name" value="REGULATORY COMPONENTS OF SENSORY TRANSDUCTION SYSTEM"/>
    <property type="match status" value="1"/>
</dbReference>
<organism evidence="3 4">
    <name type="scientific">Mycobacterium rhizamassiliense</name>
    <dbReference type="NCBI Taxonomy" id="1841860"/>
    <lineage>
        <taxon>Bacteria</taxon>
        <taxon>Bacillati</taxon>
        <taxon>Actinomycetota</taxon>
        <taxon>Actinomycetes</taxon>
        <taxon>Mycobacteriales</taxon>
        <taxon>Mycobacteriaceae</taxon>
        <taxon>Mycobacterium</taxon>
    </lineage>
</organism>
<keyword evidence="4" id="KW-1185">Reference proteome</keyword>
<dbReference type="InterPro" id="IPR050469">
    <property type="entry name" value="Diguanylate_Cyclase"/>
</dbReference>
<dbReference type="InterPro" id="IPR043128">
    <property type="entry name" value="Rev_trsase/Diguanyl_cyclase"/>
</dbReference>
<feature type="transmembrane region" description="Helical" evidence="1">
    <location>
        <begin position="74"/>
        <end position="92"/>
    </location>
</feature>
<feature type="transmembrane region" description="Helical" evidence="1">
    <location>
        <begin position="12"/>
        <end position="31"/>
    </location>
</feature>
<dbReference type="EMBL" id="FUFA01000005">
    <property type="protein sequence ID" value="SPM36886.1"/>
    <property type="molecule type" value="Genomic_DNA"/>
</dbReference>
<dbReference type="GO" id="GO:0052621">
    <property type="term" value="F:diguanylate cyclase activity"/>
    <property type="evidence" value="ECO:0007669"/>
    <property type="project" value="TreeGrafter"/>
</dbReference>
<dbReference type="Gene3D" id="3.30.70.270">
    <property type="match status" value="1"/>
</dbReference>
<name>A0A2U3NZG3_9MYCO</name>
<proteinExistence type="predicted"/>
<evidence type="ECO:0000313" key="4">
    <source>
        <dbReference type="Proteomes" id="UP000240988"/>
    </source>
</evidence>
<dbReference type="InterPro" id="IPR000160">
    <property type="entry name" value="GGDEF_dom"/>
</dbReference>
<keyword evidence="1" id="KW-1133">Transmembrane helix</keyword>
<feature type="transmembrane region" description="Helical" evidence="1">
    <location>
        <begin position="43"/>
        <end position="62"/>
    </location>
</feature>
<dbReference type="CDD" id="cd01949">
    <property type="entry name" value="GGDEF"/>
    <property type="match status" value="1"/>
</dbReference>
<dbReference type="AlphaFoldDB" id="A0A2U3NZG3"/>
<protein>
    <submittedName>
        <fullName evidence="3">Two-component response regulator, PleD family, consists of two REC domains and a diguanylate cyclase (GGDEF) domain</fullName>
    </submittedName>
</protein>
<dbReference type="InterPro" id="IPR029787">
    <property type="entry name" value="Nucleotide_cyclase"/>
</dbReference>
<feature type="non-terminal residue" evidence="3">
    <location>
        <position position="1"/>
    </location>
</feature>
<feature type="domain" description="GGDEF" evidence="2">
    <location>
        <begin position="200"/>
        <end position="317"/>
    </location>
</feature>